<evidence type="ECO:0000313" key="2">
    <source>
        <dbReference type="EMBL" id="OTA04400.1"/>
    </source>
</evidence>
<accession>A0A2H2ZMK5</accession>
<dbReference type="EMBL" id="LFMI01000509">
    <property type="protein sequence ID" value="OTA04400.1"/>
    <property type="molecule type" value="Genomic_DNA"/>
</dbReference>
<name>A0A2H2ZMK5_TRIPA</name>
<feature type="domain" description="2EXR" evidence="1">
    <location>
        <begin position="10"/>
        <end position="129"/>
    </location>
</feature>
<dbReference type="InterPro" id="IPR045518">
    <property type="entry name" value="2EXR"/>
</dbReference>
<dbReference type="OrthoDB" id="3546385at2759"/>
<protein>
    <recommendedName>
        <fullName evidence="1">2EXR domain-containing protein</fullName>
    </recommendedName>
</protein>
<gene>
    <name evidence="2" type="ORF">A9Z42_0049830</name>
</gene>
<evidence type="ECO:0000259" key="1">
    <source>
        <dbReference type="Pfam" id="PF20150"/>
    </source>
</evidence>
<dbReference type="Pfam" id="PF20150">
    <property type="entry name" value="2EXR"/>
    <property type="match status" value="1"/>
</dbReference>
<proteinExistence type="predicted"/>
<evidence type="ECO:0000313" key="3">
    <source>
        <dbReference type="Proteomes" id="UP000219286"/>
    </source>
</evidence>
<comment type="caution">
    <text evidence="2">The sequence shown here is derived from an EMBL/GenBank/DDBJ whole genome shotgun (WGS) entry which is preliminary data.</text>
</comment>
<sequence>MASSKEPATFSCFSSLPVELRWRIWEESMPEMDCITLHAWQKGYWGPRNLPKTKRRRTRNSTGEEPIAFGYHHEKLHFVHVDMPLALVNREARSIAMTWVRKYGFRMLFSEAKECPVFVHRFDPMRDALFIGMDLWRPFCDEPHNRLAEPDLWGLVVNNTTDITRIAVPHTGIWRDNSGLAEIFHWYPCLRAIYVVWDLEVDIVRETMLANGDRNKARARLRYQRWKAEELRSRSLVWDREKKQFGWKGRGSVCIWSGSEMYAQMEEMGAELAPRLAEREDGEFEIRPIYAAKG</sequence>
<reference evidence="2 3" key="1">
    <citation type="journal article" date="2015" name="Genome Announc.">
        <title>Genome sequence and annotation of Trichoderma parareesei, the ancestor of the cellulase producer Trichoderma reesei.</title>
        <authorList>
            <person name="Yang D."/>
            <person name="Pomraning K."/>
            <person name="Kopchinskiy A."/>
            <person name="Karimi Aghcheh R."/>
            <person name="Atanasova L."/>
            <person name="Chenthamara K."/>
            <person name="Baker S.E."/>
            <person name="Zhang R."/>
            <person name="Shen Q."/>
            <person name="Freitag M."/>
            <person name="Kubicek C.P."/>
            <person name="Druzhinina I.S."/>
        </authorList>
    </citation>
    <scope>NUCLEOTIDE SEQUENCE [LARGE SCALE GENOMIC DNA]</scope>
    <source>
        <strain evidence="2 3">CBS 125925</strain>
    </source>
</reference>
<dbReference type="AlphaFoldDB" id="A0A2H2ZMK5"/>
<keyword evidence="3" id="KW-1185">Reference proteome</keyword>
<dbReference type="Proteomes" id="UP000219286">
    <property type="component" value="Unassembled WGS sequence"/>
</dbReference>
<organism evidence="2 3">
    <name type="scientific">Trichoderma parareesei</name>
    <name type="common">Filamentous fungus</name>
    <dbReference type="NCBI Taxonomy" id="858221"/>
    <lineage>
        <taxon>Eukaryota</taxon>
        <taxon>Fungi</taxon>
        <taxon>Dikarya</taxon>
        <taxon>Ascomycota</taxon>
        <taxon>Pezizomycotina</taxon>
        <taxon>Sordariomycetes</taxon>
        <taxon>Hypocreomycetidae</taxon>
        <taxon>Hypocreales</taxon>
        <taxon>Hypocreaceae</taxon>
        <taxon>Trichoderma</taxon>
    </lineage>
</organism>